<dbReference type="CDD" id="cd12148">
    <property type="entry name" value="fungal_TF_MHR"/>
    <property type="match status" value="1"/>
</dbReference>
<keyword evidence="11" id="KW-0472">Membrane</keyword>
<evidence type="ECO:0000259" key="12">
    <source>
        <dbReference type="PROSITE" id="PS50157"/>
    </source>
</evidence>
<evidence type="ECO:0000256" key="11">
    <source>
        <dbReference type="SAM" id="Phobius"/>
    </source>
</evidence>
<dbReference type="InterPro" id="IPR051059">
    <property type="entry name" value="VerF-like"/>
</dbReference>
<dbReference type="GO" id="GO:0000785">
    <property type="term" value="C:chromatin"/>
    <property type="evidence" value="ECO:0007669"/>
    <property type="project" value="TreeGrafter"/>
</dbReference>
<dbReference type="STRING" id="380704.G3XRD8"/>
<proteinExistence type="predicted"/>
<evidence type="ECO:0000256" key="8">
    <source>
        <dbReference type="ARBA" id="ARBA00023242"/>
    </source>
</evidence>
<evidence type="ECO:0000256" key="3">
    <source>
        <dbReference type="ARBA" id="ARBA00022737"/>
    </source>
</evidence>
<dbReference type="GO" id="GO:0005634">
    <property type="term" value="C:nucleus"/>
    <property type="evidence" value="ECO:0007669"/>
    <property type="project" value="UniProtKB-SubCell"/>
</dbReference>
<evidence type="ECO:0000313" key="13">
    <source>
        <dbReference type="EMBL" id="EHA26288.1"/>
    </source>
</evidence>
<dbReference type="FunFam" id="3.30.160.60:FF:000446">
    <property type="entry name" value="Zinc finger protein"/>
    <property type="match status" value="1"/>
</dbReference>
<evidence type="ECO:0000256" key="7">
    <source>
        <dbReference type="ARBA" id="ARBA00023163"/>
    </source>
</evidence>
<dbReference type="VEuPathDB" id="FungiDB:ASPNIDRAFT2_1116857"/>
<dbReference type="Gene3D" id="3.30.160.60">
    <property type="entry name" value="Classic Zinc Finger"/>
    <property type="match status" value="2"/>
</dbReference>
<evidence type="ECO:0000256" key="9">
    <source>
        <dbReference type="PROSITE-ProRule" id="PRU00042"/>
    </source>
</evidence>
<dbReference type="PANTHER" id="PTHR40626">
    <property type="entry name" value="MIP31509P"/>
    <property type="match status" value="1"/>
</dbReference>
<keyword evidence="8" id="KW-0539">Nucleus</keyword>
<dbReference type="Pfam" id="PF04082">
    <property type="entry name" value="Fungal_trans"/>
    <property type="match status" value="1"/>
</dbReference>
<feature type="transmembrane region" description="Helical" evidence="11">
    <location>
        <begin position="375"/>
        <end position="397"/>
    </location>
</feature>
<dbReference type="Proteomes" id="UP000009038">
    <property type="component" value="Unassembled WGS sequence"/>
</dbReference>
<dbReference type="Pfam" id="PF00096">
    <property type="entry name" value="zf-C2H2"/>
    <property type="match status" value="1"/>
</dbReference>
<evidence type="ECO:0000256" key="4">
    <source>
        <dbReference type="ARBA" id="ARBA00022771"/>
    </source>
</evidence>
<evidence type="ECO:0000256" key="6">
    <source>
        <dbReference type="ARBA" id="ARBA00023015"/>
    </source>
</evidence>
<feature type="domain" description="C2H2-type" evidence="12">
    <location>
        <begin position="32"/>
        <end position="59"/>
    </location>
</feature>
<feature type="domain" description="C2H2-type" evidence="12">
    <location>
        <begin position="4"/>
        <end position="31"/>
    </location>
</feature>
<keyword evidence="6" id="KW-0805">Transcription regulation</keyword>
<sequence>MVLRKCTICDRRFKKTEHFKRHERSHTKEKPYECNVCHKRFSRSDVLSRHARGHNQPAANAAVRPGAGLPATPTNQAPADRSSTMTADTQNYVLGIGAESARPLQHGSSAPHNSAFSAALDQQSTSLDFLANVSAHQPRTEPIANQVMASEHQEYLGWNDVPVPDQQCYRGTMLDPLHNDILQFWLEPQGDSISQQGSIDLGGNSNLGMLGGAVASSESRPSIGSMSLSSGGSIPIERFARVQRYWLAPSNNTGRLMNSLWHDIAYSEEDNVFALRPTHSSSGPSGYMQGSRYGVDEECRQRLYTIFSQSRGQFQMRSSESTAVSPFTQPPRNNSNFPPAEILDMALDLFFRDFHPLVPFIHVPTFSAKDARPSLLYAMCLIGMVLLGTKGTLNFVVNNFSSMLESVTADLSKCSVGVEGSLSTVSTFAAAFLFLNLAAMTGEKEHLVKCQMLYVNLISVCHLMDLIAQRHGLFAAREGQVLGANLFDAIPNTETRWKAWSKVESVKRLITGLLLLDSWYSSFMSTSPIIVPDSVQMILPCEEALFRATSSTRWMQLSDSDKVRLMPTILMPSENVDVPTLHSPVDDFCMYAVLAMVQSRLSEAYYRLLSNRASYPFAPCNTYAMDGRARCLPSLQLQLTSKYGDVLDRLNPNAAVIWHNMCMTLTADTQIFDMAAGRSGPGPARKALDDIAAWSQTPAARRACLHAAHIYRAMTNRRASDHTMFHSVFSLFYAALVLGLYVFMVPNPSEMQRGGNSIELFDDIDWQKVGTEGFTSFMEPRKGQPFPPSEEPALEFIKNGGTVYLRGVPIQGGYQAARRILLDYAGLLKDTGKWSVRKFSYVLHIMSDVLMDVE</sequence>
<evidence type="ECO:0000256" key="10">
    <source>
        <dbReference type="SAM" id="MobiDB-lite"/>
    </source>
</evidence>
<keyword evidence="5" id="KW-0862">Zinc</keyword>
<dbReference type="PROSITE" id="PS00028">
    <property type="entry name" value="ZINC_FINGER_C2H2_1"/>
    <property type="match status" value="2"/>
</dbReference>
<evidence type="ECO:0000256" key="2">
    <source>
        <dbReference type="ARBA" id="ARBA00022723"/>
    </source>
</evidence>
<dbReference type="GO" id="GO:0008270">
    <property type="term" value="F:zinc ion binding"/>
    <property type="evidence" value="ECO:0007669"/>
    <property type="project" value="UniProtKB-KW"/>
</dbReference>
<accession>G3XRD8</accession>
<feature type="transmembrane region" description="Helical" evidence="11">
    <location>
        <begin position="724"/>
        <end position="744"/>
    </location>
</feature>
<dbReference type="PROSITE" id="PS50157">
    <property type="entry name" value="ZINC_FINGER_C2H2_2"/>
    <property type="match status" value="2"/>
</dbReference>
<evidence type="ECO:0000313" key="14">
    <source>
        <dbReference type="Proteomes" id="UP000009038"/>
    </source>
</evidence>
<dbReference type="GO" id="GO:0000981">
    <property type="term" value="F:DNA-binding transcription factor activity, RNA polymerase II-specific"/>
    <property type="evidence" value="ECO:0007669"/>
    <property type="project" value="InterPro"/>
</dbReference>
<keyword evidence="11" id="KW-1133">Transmembrane helix</keyword>
<dbReference type="OrthoDB" id="10018191at2759"/>
<dbReference type="AlphaFoldDB" id="G3XRD8"/>
<dbReference type="InterPro" id="IPR007219">
    <property type="entry name" value="XnlR_reg_dom"/>
</dbReference>
<evidence type="ECO:0000256" key="1">
    <source>
        <dbReference type="ARBA" id="ARBA00004123"/>
    </source>
</evidence>
<reference evidence="13 14" key="1">
    <citation type="journal article" date="2011" name="Genome Res.">
        <title>Comparative genomics of citric-acid-producing Aspergillus niger ATCC 1015 versus enzyme-producing CBS 513.88.</title>
        <authorList>
            <person name="Andersen M.R."/>
            <person name="Salazar M.P."/>
            <person name="Schaap P.J."/>
            <person name="van de Vondervoort P.J."/>
            <person name="Culley D."/>
            <person name="Thykaer J."/>
            <person name="Frisvad J.C."/>
            <person name="Nielsen K.F."/>
            <person name="Albang R."/>
            <person name="Albermann K."/>
            <person name="Berka R.M."/>
            <person name="Braus G.H."/>
            <person name="Braus-Stromeyer S.A."/>
            <person name="Corrochano L.M."/>
            <person name="Dai Z."/>
            <person name="van Dijck P.W."/>
            <person name="Hofmann G."/>
            <person name="Lasure L.L."/>
            <person name="Magnuson J.K."/>
            <person name="Menke H."/>
            <person name="Meijer M."/>
            <person name="Meijer S.L."/>
            <person name="Nielsen J.B."/>
            <person name="Nielsen M.L."/>
            <person name="van Ooyen A.J."/>
            <person name="Pel H.J."/>
            <person name="Poulsen L."/>
            <person name="Samson R.A."/>
            <person name="Stam H."/>
            <person name="Tsang A."/>
            <person name="van den Brink J.M."/>
            <person name="Atkins A."/>
            <person name="Aerts A."/>
            <person name="Shapiro H."/>
            <person name="Pangilinan J."/>
            <person name="Salamov A."/>
            <person name="Lou Y."/>
            <person name="Lindquist E."/>
            <person name="Lucas S."/>
            <person name="Grimwood J."/>
            <person name="Grigoriev I.V."/>
            <person name="Kubicek C.P."/>
            <person name="Martinez D."/>
            <person name="van Peij N.N."/>
            <person name="Roubos J.A."/>
            <person name="Nielsen J."/>
            <person name="Baker S.E."/>
        </authorList>
    </citation>
    <scope>NUCLEOTIDE SEQUENCE [LARGE SCALE GENOMIC DNA]</scope>
    <source>
        <strain evidence="14">ATCC 1015 / CBS 113.46 / FGSC A1144 / LSHB Ac4 / NCTC 3858a / NRRL 328 / USDA 3528.7</strain>
    </source>
</reference>
<comment type="caution">
    <text evidence="13">The sequence shown here is derived from an EMBL/GenBank/DDBJ whole genome shotgun (WGS) entry which is preliminary data.</text>
</comment>
<feature type="transmembrane region" description="Helical" evidence="11">
    <location>
        <begin position="417"/>
        <end position="439"/>
    </location>
</feature>
<dbReference type="EMBL" id="ACJE01000004">
    <property type="protein sequence ID" value="EHA26288.1"/>
    <property type="molecule type" value="Genomic_DNA"/>
</dbReference>
<dbReference type="GO" id="GO:0006351">
    <property type="term" value="P:DNA-templated transcription"/>
    <property type="evidence" value="ECO:0007669"/>
    <property type="project" value="InterPro"/>
</dbReference>
<dbReference type="InterPro" id="IPR013087">
    <property type="entry name" value="Znf_C2H2_type"/>
</dbReference>
<name>G3XRD8_ASPNA</name>
<dbReference type="PANTHER" id="PTHR40626:SF7">
    <property type="entry name" value="TRANSCRIPTION FACTOR, PUTATIVE (AFU_ORTHOLOGUE AFUA_1G04110)-RELATED"/>
    <property type="match status" value="1"/>
</dbReference>
<feature type="region of interest" description="Disordered" evidence="10">
    <location>
        <begin position="47"/>
        <end position="85"/>
    </location>
</feature>
<keyword evidence="4 9" id="KW-0863">Zinc-finger</keyword>
<keyword evidence="11" id="KW-0812">Transmembrane</keyword>
<comment type="subcellular location">
    <subcellularLocation>
        <location evidence="1">Nucleus</location>
    </subcellularLocation>
</comment>
<protein>
    <recommendedName>
        <fullName evidence="12">C2H2-type domain-containing protein</fullName>
    </recommendedName>
</protein>
<keyword evidence="7" id="KW-0804">Transcription</keyword>
<dbReference type="HOGENOM" id="CLU_008999_1_0_1"/>
<dbReference type="SUPFAM" id="SSF57667">
    <property type="entry name" value="beta-beta-alpha zinc fingers"/>
    <property type="match status" value="1"/>
</dbReference>
<keyword evidence="2" id="KW-0479">Metal-binding</keyword>
<keyword evidence="3" id="KW-0677">Repeat</keyword>
<gene>
    <name evidence="13" type="ORF">ASPNIDRAFT_36284</name>
</gene>
<dbReference type="GO" id="GO:0000978">
    <property type="term" value="F:RNA polymerase II cis-regulatory region sequence-specific DNA binding"/>
    <property type="evidence" value="ECO:0007669"/>
    <property type="project" value="InterPro"/>
</dbReference>
<dbReference type="InterPro" id="IPR036236">
    <property type="entry name" value="Znf_C2H2_sf"/>
</dbReference>
<dbReference type="SMART" id="SM00355">
    <property type="entry name" value="ZnF_C2H2"/>
    <property type="match status" value="2"/>
</dbReference>
<evidence type="ECO:0000256" key="5">
    <source>
        <dbReference type="ARBA" id="ARBA00022833"/>
    </source>
</evidence>
<organism evidence="13 14">
    <name type="scientific">Aspergillus niger (strain ATCC 1015 / CBS 113.46 / FGSC A1144 / LSHB Ac4 / NCTC 3858a / NRRL 328 / USDA 3528.7)</name>
    <dbReference type="NCBI Taxonomy" id="380704"/>
    <lineage>
        <taxon>Eukaryota</taxon>
        <taxon>Fungi</taxon>
        <taxon>Dikarya</taxon>
        <taxon>Ascomycota</taxon>
        <taxon>Pezizomycotina</taxon>
        <taxon>Eurotiomycetes</taxon>
        <taxon>Eurotiomycetidae</taxon>
        <taxon>Eurotiales</taxon>
        <taxon>Aspergillaceae</taxon>
        <taxon>Aspergillus</taxon>
        <taxon>Aspergillus subgen. Circumdati</taxon>
    </lineage>
</organism>
<feature type="compositionally biased region" description="Polar residues" evidence="10">
    <location>
        <begin position="72"/>
        <end position="85"/>
    </location>
</feature>